<accession>A0AAN7NHP8</accession>
<evidence type="ECO:0000313" key="1">
    <source>
        <dbReference type="EMBL" id="KAK4811731.1"/>
    </source>
</evidence>
<evidence type="ECO:0000313" key="2">
    <source>
        <dbReference type="Proteomes" id="UP001333110"/>
    </source>
</evidence>
<organism evidence="1 2">
    <name type="scientific">Mycteria americana</name>
    <name type="common">Wood stork</name>
    <dbReference type="NCBI Taxonomy" id="33587"/>
    <lineage>
        <taxon>Eukaryota</taxon>
        <taxon>Metazoa</taxon>
        <taxon>Chordata</taxon>
        <taxon>Craniata</taxon>
        <taxon>Vertebrata</taxon>
        <taxon>Euteleostomi</taxon>
        <taxon>Archelosauria</taxon>
        <taxon>Archosauria</taxon>
        <taxon>Dinosauria</taxon>
        <taxon>Saurischia</taxon>
        <taxon>Theropoda</taxon>
        <taxon>Coelurosauria</taxon>
        <taxon>Aves</taxon>
        <taxon>Neognathae</taxon>
        <taxon>Neoaves</taxon>
        <taxon>Aequornithes</taxon>
        <taxon>Ciconiiformes</taxon>
        <taxon>Ciconiidae</taxon>
        <taxon>Mycteria</taxon>
    </lineage>
</organism>
<protein>
    <submittedName>
        <fullName evidence="1">Uncharacterized protein</fullName>
    </submittedName>
</protein>
<name>A0AAN7NHP8_MYCAM</name>
<dbReference type="Proteomes" id="UP001333110">
    <property type="component" value="Unassembled WGS sequence"/>
</dbReference>
<sequence>MDLLECIQRRAMKMIRRLEHLSYEERLRELGLFSLEKRRLWGDIAAFQYLEGLIRKMEKDFSPGTVFSCSISLIDPFQHTDGYLHSNVRSIVLTHVVSKPD</sequence>
<proteinExistence type="predicted"/>
<dbReference type="EMBL" id="JAUNZN010000016">
    <property type="protein sequence ID" value="KAK4811731.1"/>
    <property type="molecule type" value="Genomic_DNA"/>
</dbReference>
<reference evidence="1 2" key="1">
    <citation type="journal article" date="2023" name="J. Hered.">
        <title>Chromosome-level genome of the wood stork (Mycteria americana) provides insight into avian chromosome evolution.</title>
        <authorList>
            <person name="Flamio R. Jr."/>
            <person name="Ramstad K.M."/>
        </authorList>
    </citation>
    <scope>NUCLEOTIDE SEQUENCE [LARGE SCALE GENOMIC DNA]</scope>
    <source>
        <strain evidence="1">JAX WOST 10</strain>
    </source>
</reference>
<gene>
    <name evidence="1" type="ORF">QYF61_005299</name>
</gene>
<dbReference type="AlphaFoldDB" id="A0AAN7NHP8"/>
<comment type="caution">
    <text evidence="1">The sequence shown here is derived from an EMBL/GenBank/DDBJ whole genome shotgun (WGS) entry which is preliminary data.</text>
</comment>
<keyword evidence="2" id="KW-1185">Reference proteome</keyword>